<evidence type="ECO:0000256" key="1">
    <source>
        <dbReference type="SAM" id="MobiDB-lite"/>
    </source>
</evidence>
<name>A0A1I5BGD5_9RHOB</name>
<feature type="compositionally biased region" description="Basic and acidic residues" evidence="1">
    <location>
        <begin position="12"/>
        <end position="24"/>
    </location>
</feature>
<keyword evidence="3" id="KW-1185">Reference proteome</keyword>
<accession>A0A1I5BGD5</accession>
<protein>
    <submittedName>
        <fullName evidence="2">Uncharacterized protein</fullName>
    </submittedName>
</protein>
<dbReference type="AlphaFoldDB" id="A0A1I5BGD5"/>
<evidence type="ECO:0000313" key="3">
    <source>
        <dbReference type="Proteomes" id="UP000198599"/>
    </source>
</evidence>
<dbReference type="STRING" id="1005928.SAMN04487859_1089"/>
<proteinExistence type="predicted"/>
<dbReference type="EMBL" id="FOVP01000008">
    <property type="protein sequence ID" value="SFN73775.1"/>
    <property type="molecule type" value="Genomic_DNA"/>
</dbReference>
<sequence>MRNALVSDSNEEGPRLDTSRPNIHDSKKDFLKERDAVASIVEHLNLAITELFGSEDDVQHQDMADRLQVAIDTGARKPQKFDDPEAAHGLALRNIVQTGFYYNSQLVIVRMINVYQERLNELKDQEAEFWSLANRAPNYYARTIALRLARLYALHKRQKPPFGTARDGNHPSTDFGRALEEIFDVLKIKATVRNAAEWAINQLTEDEINPSTNAFRGMLLGLNPPSSTEERQKTRQKIADMLVKSPKN</sequence>
<gene>
    <name evidence="2" type="ORF">SAMN04487859_1089</name>
</gene>
<dbReference type="Proteomes" id="UP000198599">
    <property type="component" value="Unassembled WGS sequence"/>
</dbReference>
<evidence type="ECO:0000313" key="2">
    <source>
        <dbReference type="EMBL" id="SFN73775.1"/>
    </source>
</evidence>
<organism evidence="2 3">
    <name type="scientific">Roseovarius lutimaris</name>
    <dbReference type="NCBI Taxonomy" id="1005928"/>
    <lineage>
        <taxon>Bacteria</taxon>
        <taxon>Pseudomonadati</taxon>
        <taxon>Pseudomonadota</taxon>
        <taxon>Alphaproteobacteria</taxon>
        <taxon>Rhodobacterales</taxon>
        <taxon>Roseobacteraceae</taxon>
        <taxon>Roseovarius</taxon>
    </lineage>
</organism>
<feature type="region of interest" description="Disordered" evidence="1">
    <location>
        <begin position="1"/>
        <end position="24"/>
    </location>
</feature>
<reference evidence="3" key="1">
    <citation type="submission" date="2016-10" db="EMBL/GenBank/DDBJ databases">
        <authorList>
            <person name="Varghese N."/>
            <person name="Submissions S."/>
        </authorList>
    </citation>
    <scope>NUCLEOTIDE SEQUENCE [LARGE SCALE GENOMIC DNA]</scope>
    <source>
        <strain evidence="3">DSM 28463</strain>
    </source>
</reference>